<evidence type="ECO:0000313" key="3">
    <source>
        <dbReference type="Proteomes" id="UP001157034"/>
    </source>
</evidence>
<dbReference type="SUPFAM" id="SSF52833">
    <property type="entry name" value="Thioredoxin-like"/>
    <property type="match status" value="1"/>
</dbReference>
<organism evidence="2 3">
    <name type="scientific">Pseudolysinimonas kribbensis</name>
    <dbReference type="NCBI Taxonomy" id="433641"/>
    <lineage>
        <taxon>Bacteria</taxon>
        <taxon>Bacillati</taxon>
        <taxon>Actinomycetota</taxon>
        <taxon>Actinomycetes</taxon>
        <taxon>Micrococcales</taxon>
        <taxon>Microbacteriaceae</taxon>
        <taxon>Pseudolysinimonas</taxon>
    </lineage>
</organism>
<gene>
    <name evidence="2" type="ORF">GCM10025881_32380</name>
</gene>
<sequence length="103" mass="10695">MYCWSRNPAAPAGVVPGVIVELYSSSFCGACTATRAVLDEAARLVPAASVVERNVASAPDAAAAERIRATPTVIVRREDGTEVFRAEGVPTVQRVLAALALAV</sequence>
<comment type="caution">
    <text evidence="2">The sequence shown here is derived from an EMBL/GenBank/DDBJ whole genome shotgun (WGS) entry which is preliminary data.</text>
</comment>
<dbReference type="CDD" id="cd02947">
    <property type="entry name" value="TRX_family"/>
    <property type="match status" value="1"/>
</dbReference>
<proteinExistence type="predicted"/>
<dbReference type="Gene3D" id="3.40.30.10">
    <property type="entry name" value="Glutaredoxin"/>
    <property type="match status" value="1"/>
</dbReference>
<evidence type="ECO:0000313" key="2">
    <source>
        <dbReference type="EMBL" id="GMA96414.1"/>
    </source>
</evidence>
<accession>A0ABQ6KAQ5</accession>
<keyword evidence="3" id="KW-1185">Reference proteome</keyword>
<dbReference type="InterPro" id="IPR013766">
    <property type="entry name" value="Thioredoxin_domain"/>
</dbReference>
<dbReference type="InterPro" id="IPR036249">
    <property type="entry name" value="Thioredoxin-like_sf"/>
</dbReference>
<name>A0ABQ6KAQ5_9MICO</name>
<dbReference type="Pfam" id="PF00085">
    <property type="entry name" value="Thioredoxin"/>
    <property type="match status" value="1"/>
</dbReference>
<reference evidence="3" key="1">
    <citation type="journal article" date="2019" name="Int. J. Syst. Evol. Microbiol.">
        <title>The Global Catalogue of Microorganisms (GCM) 10K type strain sequencing project: providing services to taxonomists for standard genome sequencing and annotation.</title>
        <authorList>
            <consortium name="The Broad Institute Genomics Platform"/>
            <consortium name="The Broad Institute Genome Sequencing Center for Infectious Disease"/>
            <person name="Wu L."/>
            <person name="Ma J."/>
        </authorList>
    </citation>
    <scope>NUCLEOTIDE SEQUENCE [LARGE SCALE GENOMIC DNA]</scope>
    <source>
        <strain evidence="3">NBRC 108894</strain>
    </source>
</reference>
<dbReference type="EMBL" id="BSVB01000001">
    <property type="protein sequence ID" value="GMA96414.1"/>
    <property type="molecule type" value="Genomic_DNA"/>
</dbReference>
<dbReference type="Proteomes" id="UP001157034">
    <property type="component" value="Unassembled WGS sequence"/>
</dbReference>
<feature type="domain" description="Thioredoxin" evidence="1">
    <location>
        <begin position="18"/>
        <end position="91"/>
    </location>
</feature>
<evidence type="ECO:0000259" key="1">
    <source>
        <dbReference type="Pfam" id="PF00085"/>
    </source>
</evidence>
<protein>
    <recommendedName>
        <fullName evidence="1">Thioredoxin domain-containing protein</fullName>
    </recommendedName>
</protein>